<protein>
    <submittedName>
        <fullName evidence="1">Uncharacterized protein</fullName>
    </submittedName>
</protein>
<keyword evidence="2" id="KW-1185">Reference proteome</keyword>
<evidence type="ECO:0000313" key="2">
    <source>
        <dbReference type="Proteomes" id="UP000244090"/>
    </source>
</evidence>
<accession>A0A2T6BY93</accession>
<dbReference type="EMBL" id="QBKT01000005">
    <property type="protein sequence ID" value="PTX60937.1"/>
    <property type="molecule type" value="Genomic_DNA"/>
</dbReference>
<gene>
    <name evidence="1" type="ORF">C8N46_10593</name>
</gene>
<comment type="caution">
    <text evidence="1">The sequence shown here is derived from an EMBL/GenBank/DDBJ whole genome shotgun (WGS) entry which is preliminary data.</text>
</comment>
<sequence>MSTSTLILDPGTNGGAQVTPDRFPAQIQLSFSPQAQAEAYYGLDGQKPTIPLTPGQTINVTINVNSLQLQYRVVSGQAKLQWEL</sequence>
<dbReference type="Proteomes" id="UP000244090">
    <property type="component" value="Unassembled WGS sequence"/>
</dbReference>
<dbReference type="AlphaFoldDB" id="A0A2T6BY93"/>
<proteinExistence type="predicted"/>
<evidence type="ECO:0000313" key="1">
    <source>
        <dbReference type="EMBL" id="PTX60937.1"/>
    </source>
</evidence>
<organism evidence="1 2">
    <name type="scientific">Kordia periserrulae</name>
    <dbReference type="NCBI Taxonomy" id="701523"/>
    <lineage>
        <taxon>Bacteria</taxon>
        <taxon>Pseudomonadati</taxon>
        <taxon>Bacteroidota</taxon>
        <taxon>Flavobacteriia</taxon>
        <taxon>Flavobacteriales</taxon>
        <taxon>Flavobacteriaceae</taxon>
        <taxon>Kordia</taxon>
    </lineage>
</organism>
<reference evidence="1 2" key="1">
    <citation type="submission" date="2018-04" db="EMBL/GenBank/DDBJ databases">
        <title>Genomic Encyclopedia of Archaeal and Bacterial Type Strains, Phase II (KMG-II): from individual species to whole genera.</title>
        <authorList>
            <person name="Goeker M."/>
        </authorList>
    </citation>
    <scope>NUCLEOTIDE SEQUENCE [LARGE SCALE GENOMIC DNA]</scope>
    <source>
        <strain evidence="1 2">DSM 25731</strain>
    </source>
</reference>
<dbReference type="RefSeq" id="WP_108115063.1">
    <property type="nucleotide sequence ID" value="NZ_QBKT01000005.1"/>
</dbReference>
<dbReference type="OrthoDB" id="1445036at2"/>
<name>A0A2T6BY93_9FLAO</name>